<dbReference type="RefSeq" id="WP_161052370.1">
    <property type="nucleotide sequence ID" value="NZ_WWCR01000049.1"/>
</dbReference>
<dbReference type="EMBL" id="WWCR01000049">
    <property type="protein sequence ID" value="MYM75793.1"/>
    <property type="molecule type" value="Genomic_DNA"/>
</dbReference>
<dbReference type="SUPFAM" id="SSF51182">
    <property type="entry name" value="RmlC-like cupins"/>
    <property type="match status" value="1"/>
</dbReference>
<dbReference type="AlphaFoldDB" id="A0A7X4H5S3"/>
<protein>
    <submittedName>
        <fullName evidence="1">dTDP-4-dehydrorhamnose 3,5-epimerase</fullName>
    </submittedName>
</protein>
<organism evidence="1 2">
    <name type="scientific">Duganella margarita</name>
    <dbReference type="NCBI Taxonomy" id="2692170"/>
    <lineage>
        <taxon>Bacteria</taxon>
        <taxon>Pseudomonadati</taxon>
        <taxon>Pseudomonadota</taxon>
        <taxon>Betaproteobacteria</taxon>
        <taxon>Burkholderiales</taxon>
        <taxon>Oxalobacteraceae</taxon>
        <taxon>Telluria group</taxon>
        <taxon>Duganella</taxon>
    </lineage>
</organism>
<gene>
    <name evidence="1" type="ORF">GTP56_26880</name>
</gene>
<name>A0A7X4H5S3_9BURK</name>
<evidence type="ECO:0000313" key="2">
    <source>
        <dbReference type="Proteomes" id="UP000469734"/>
    </source>
</evidence>
<evidence type="ECO:0000313" key="1">
    <source>
        <dbReference type="EMBL" id="MYM75793.1"/>
    </source>
</evidence>
<dbReference type="InterPro" id="IPR014710">
    <property type="entry name" value="RmlC-like_jellyroll"/>
</dbReference>
<dbReference type="InterPro" id="IPR011051">
    <property type="entry name" value="RmlC_Cupin_sf"/>
</dbReference>
<reference evidence="1 2" key="1">
    <citation type="submission" date="2019-12" db="EMBL/GenBank/DDBJ databases">
        <title>Novel species isolated from a subtropical stream in China.</title>
        <authorList>
            <person name="Lu H."/>
        </authorList>
    </citation>
    <scope>NUCLEOTIDE SEQUENCE [LARGE SCALE GENOMIC DNA]</scope>
    <source>
        <strain evidence="1 2">FT134W</strain>
    </source>
</reference>
<accession>A0A7X4H5S3</accession>
<dbReference type="Proteomes" id="UP000469734">
    <property type="component" value="Unassembled WGS sequence"/>
</dbReference>
<sequence length="148" mass="16052">MDALTPPFLTPLRRIAHPLGDIQHGIKAVDQGYAGFGEAYFTRVQPGAVKGWKRHSRMQLNLIVPCGAVRFYVRDQDGASKFSFLLGDEPGAVAGAQYARLTVPPGWWVAFEGVGPELNQLLNVASIAHDPLEATNVDLSTFPLEVPA</sequence>
<comment type="caution">
    <text evidence="1">The sequence shown here is derived from an EMBL/GenBank/DDBJ whole genome shotgun (WGS) entry which is preliminary data.</text>
</comment>
<proteinExistence type="predicted"/>
<dbReference type="Gene3D" id="2.60.120.10">
    <property type="entry name" value="Jelly Rolls"/>
    <property type="match status" value="1"/>
</dbReference>